<dbReference type="Pfam" id="PF01679">
    <property type="entry name" value="Pmp3"/>
    <property type="match status" value="1"/>
</dbReference>
<comment type="subcellular location">
    <subcellularLocation>
        <location evidence="1">Membrane</location>
    </subcellularLocation>
</comment>
<evidence type="ECO:0000256" key="1">
    <source>
        <dbReference type="ARBA" id="ARBA00004370"/>
    </source>
</evidence>
<evidence type="ECO:0000313" key="9">
    <source>
        <dbReference type="Proteomes" id="UP001595386"/>
    </source>
</evidence>
<name>A0ABV7B6W1_9GAMM</name>
<comment type="similarity">
    <text evidence="2">Belongs to the UPF0057 (PMP3) family.</text>
</comment>
<keyword evidence="9" id="KW-1185">Reference proteome</keyword>
<evidence type="ECO:0000256" key="5">
    <source>
        <dbReference type="ARBA" id="ARBA00023136"/>
    </source>
</evidence>
<evidence type="ECO:0000256" key="6">
    <source>
        <dbReference type="SAM" id="MobiDB-lite"/>
    </source>
</evidence>
<reference evidence="9" key="1">
    <citation type="journal article" date="2019" name="Int. J. Syst. Evol. Microbiol.">
        <title>The Global Catalogue of Microorganisms (GCM) 10K type strain sequencing project: providing services to taxonomists for standard genome sequencing and annotation.</title>
        <authorList>
            <consortium name="The Broad Institute Genomics Platform"/>
            <consortium name="The Broad Institute Genome Sequencing Center for Infectious Disease"/>
            <person name="Wu L."/>
            <person name="Ma J."/>
        </authorList>
    </citation>
    <scope>NUCLEOTIDE SEQUENCE [LARGE SCALE GENOMIC DNA]</scope>
    <source>
        <strain evidence="9">KCTC 52660</strain>
    </source>
</reference>
<comment type="caution">
    <text evidence="8">The sequence shown here is derived from an EMBL/GenBank/DDBJ whole genome shotgun (WGS) entry which is preliminary data.</text>
</comment>
<evidence type="ECO:0000256" key="7">
    <source>
        <dbReference type="SAM" id="Phobius"/>
    </source>
</evidence>
<protein>
    <submittedName>
        <fullName evidence="8">YqaE/Pmp3 family membrane protein</fullName>
    </submittedName>
</protein>
<gene>
    <name evidence="8" type="ORF">ACFODV_13185</name>
</gene>
<dbReference type="RefSeq" id="WP_379760186.1">
    <property type="nucleotide sequence ID" value="NZ_JBHRSQ010000017.1"/>
</dbReference>
<dbReference type="PANTHER" id="PTHR21659">
    <property type="entry name" value="HYDROPHOBIC PROTEIN RCI2 LOW TEMPERATURE AND SALT RESPONSIVE PROTEIN LTI6 -RELATED"/>
    <property type="match status" value="1"/>
</dbReference>
<accession>A0ABV7B6W1</accession>
<dbReference type="PANTHER" id="PTHR21659:SF112">
    <property type="entry name" value="PROTEIN SNA2-RELATED"/>
    <property type="match status" value="1"/>
</dbReference>
<keyword evidence="5 7" id="KW-0472">Membrane</keyword>
<proteinExistence type="inferred from homology"/>
<organism evidence="8 9">
    <name type="scientific">Halomonas tibetensis</name>
    <dbReference type="NCBI Taxonomy" id="2259590"/>
    <lineage>
        <taxon>Bacteria</taxon>
        <taxon>Pseudomonadati</taxon>
        <taxon>Pseudomonadota</taxon>
        <taxon>Gammaproteobacteria</taxon>
        <taxon>Oceanospirillales</taxon>
        <taxon>Halomonadaceae</taxon>
        <taxon>Halomonas</taxon>
    </lineage>
</organism>
<evidence type="ECO:0000313" key="8">
    <source>
        <dbReference type="EMBL" id="MFC2992988.1"/>
    </source>
</evidence>
<keyword evidence="3 7" id="KW-0812">Transmembrane</keyword>
<dbReference type="EMBL" id="JBHRSQ010000017">
    <property type="protein sequence ID" value="MFC2992988.1"/>
    <property type="molecule type" value="Genomic_DNA"/>
</dbReference>
<feature type="transmembrane region" description="Helical" evidence="7">
    <location>
        <begin position="141"/>
        <end position="161"/>
    </location>
</feature>
<evidence type="ECO:0000256" key="4">
    <source>
        <dbReference type="ARBA" id="ARBA00022989"/>
    </source>
</evidence>
<feature type="region of interest" description="Disordered" evidence="6">
    <location>
        <begin position="1"/>
        <end position="50"/>
    </location>
</feature>
<evidence type="ECO:0000256" key="2">
    <source>
        <dbReference type="ARBA" id="ARBA00009530"/>
    </source>
</evidence>
<keyword evidence="4 7" id="KW-1133">Transmembrane helix</keyword>
<evidence type="ECO:0000256" key="3">
    <source>
        <dbReference type="ARBA" id="ARBA00022692"/>
    </source>
</evidence>
<sequence length="169" mass="18976">MDAREYLARKGLDGDRDAERPTTLEEKSWARAREAGDHRPRAGTPHDWEDWERHHDDLADGAETLQQKINRDAHLRLLEHPDPDVAKDHPERKTINLGRDVSGTAAPSATAASPEPRTALLILAVLVPPLAVGLNRQPSKRVWLCLLLTLLGWVPGVLYAWRQVSSRSR</sequence>
<dbReference type="InterPro" id="IPR000612">
    <property type="entry name" value="PMP3"/>
</dbReference>
<dbReference type="Proteomes" id="UP001595386">
    <property type="component" value="Unassembled WGS sequence"/>
</dbReference>